<dbReference type="SUPFAM" id="SSF49749">
    <property type="entry name" value="Group II dsDNA viruses VP"/>
    <property type="match status" value="2"/>
</dbReference>
<dbReference type="AlphaFoldDB" id="A0A6C0LIT3"/>
<dbReference type="EMBL" id="MN740497">
    <property type="protein sequence ID" value="QHU29778.1"/>
    <property type="molecule type" value="Genomic_DNA"/>
</dbReference>
<evidence type="ECO:0000313" key="3">
    <source>
        <dbReference type="EMBL" id="QHU29778.1"/>
    </source>
</evidence>
<sequence length="558" mass="64605">MAGGILDLVATGSQDIILIGNPEKTFFKAKYSKYTNFGMQKFRIDYNGLRTLKLTDESVFKFKIPKYADLLMDTYVVVNLPHIWSPIYPPQTSDEEWRGYDFQWIKNLGTQMIKEISISACGQLLQKYSGSYIQNMVNRDYSSSQRNLFDEMTGNAKECYDPSNVNDRINTYPNAYYTSARVGSYPSINGRKLYIPINTWFSQSSKMAFPLSSLYNNDLHITVTLRPISELFTIRDITNITDYYPRVAPNFTKAEMGFYRFLQTPPSESILDEDYADRRILWNADVHLYSTYCFLSEDEGELFKSREQQYLIKVVHEHVFNDIVGTKKLPIDSTGLVSNWMFTLERNDIDLRNEWSNYTNWAYDYLPLNVTLAVDEGNHKYLDYDNENLLTDFQYGIGAGLNPNGEDTGLFITDVYTKDNEKKILQEFGIVFDGQYRENLMDSGIYEYIEPHYKSKGTNMNGLYTYNFSLNSNPFELQPSGAVNLTMFKKVELEVTTFTPSLDENAQVLTVCDADGVIIGINKPSWIIYDYTYTLRLYEEKYNILTFNSGNCGYMFVR</sequence>
<dbReference type="InterPro" id="IPR007542">
    <property type="entry name" value="MCP_C"/>
</dbReference>
<name>A0A6C0LIT3_9ZZZZ</name>
<dbReference type="Pfam" id="PF04451">
    <property type="entry name" value="Capsid_NCLDV"/>
    <property type="match status" value="1"/>
</dbReference>
<dbReference type="Pfam" id="PF16903">
    <property type="entry name" value="Capsid_N"/>
    <property type="match status" value="1"/>
</dbReference>
<reference evidence="3" key="1">
    <citation type="journal article" date="2020" name="Nature">
        <title>Giant virus diversity and host interactions through global metagenomics.</title>
        <authorList>
            <person name="Schulz F."/>
            <person name="Roux S."/>
            <person name="Paez-Espino D."/>
            <person name="Jungbluth S."/>
            <person name="Walsh D.A."/>
            <person name="Denef V.J."/>
            <person name="McMahon K.D."/>
            <person name="Konstantinidis K.T."/>
            <person name="Eloe-Fadrosh E.A."/>
            <person name="Kyrpides N.C."/>
            <person name="Woyke T."/>
        </authorList>
    </citation>
    <scope>NUCLEOTIDE SEQUENCE</scope>
    <source>
        <strain evidence="3">GVMAG-M-3300027810-10</strain>
    </source>
</reference>
<organism evidence="3">
    <name type="scientific">viral metagenome</name>
    <dbReference type="NCBI Taxonomy" id="1070528"/>
    <lineage>
        <taxon>unclassified sequences</taxon>
        <taxon>metagenomes</taxon>
        <taxon>organismal metagenomes</taxon>
    </lineage>
</organism>
<accession>A0A6C0LIT3</accession>
<proteinExistence type="predicted"/>
<evidence type="ECO:0000259" key="1">
    <source>
        <dbReference type="Pfam" id="PF04451"/>
    </source>
</evidence>
<feature type="domain" description="Major capsid protein C-terminal" evidence="1">
    <location>
        <begin position="408"/>
        <end position="553"/>
    </location>
</feature>
<feature type="domain" description="Major capsid protein N-terminal" evidence="2">
    <location>
        <begin position="25"/>
        <end position="237"/>
    </location>
</feature>
<protein>
    <recommendedName>
        <fullName evidence="4">Major capsid protein N-terminal domain-containing protein</fullName>
    </recommendedName>
</protein>
<dbReference type="InterPro" id="IPR016112">
    <property type="entry name" value="VP_dsDNA_II"/>
</dbReference>
<dbReference type="Gene3D" id="2.70.9.10">
    <property type="entry name" value="Adenovirus Type 2 Hexon, domain 4"/>
    <property type="match status" value="1"/>
</dbReference>
<evidence type="ECO:0000259" key="2">
    <source>
        <dbReference type="Pfam" id="PF16903"/>
    </source>
</evidence>
<dbReference type="InterPro" id="IPR031654">
    <property type="entry name" value="Capsid_N"/>
</dbReference>
<evidence type="ECO:0008006" key="4">
    <source>
        <dbReference type="Google" id="ProtNLM"/>
    </source>
</evidence>
<dbReference type="InterPro" id="IPR038519">
    <property type="entry name" value="MCP_C_sf"/>
</dbReference>
<dbReference type="Gene3D" id="2.70.9.20">
    <property type="entry name" value="Major capsid protein Vp54"/>
    <property type="match status" value="1"/>
</dbReference>
<dbReference type="GO" id="GO:0005198">
    <property type="term" value="F:structural molecule activity"/>
    <property type="evidence" value="ECO:0007669"/>
    <property type="project" value="InterPro"/>
</dbReference>